<dbReference type="Proteomes" id="UP000789920">
    <property type="component" value="Unassembled WGS sequence"/>
</dbReference>
<feature type="non-terminal residue" evidence="1">
    <location>
        <position position="1"/>
    </location>
</feature>
<gene>
    <name evidence="1" type="ORF">RPERSI_LOCUS32622</name>
</gene>
<protein>
    <submittedName>
        <fullName evidence="1">15028_t:CDS:1</fullName>
    </submittedName>
</protein>
<evidence type="ECO:0000313" key="1">
    <source>
        <dbReference type="EMBL" id="CAG8843125.1"/>
    </source>
</evidence>
<dbReference type="EMBL" id="CAJVQC010136999">
    <property type="protein sequence ID" value="CAG8843125.1"/>
    <property type="molecule type" value="Genomic_DNA"/>
</dbReference>
<name>A0ACA9SMJ8_9GLOM</name>
<sequence>DSLEVFFPANDQPQIITADTGNPNCEFDTTSVSLCIPHSMFPIFVTRILKDV</sequence>
<organism evidence="1 2">
    <name type="scientific">Racocetra persica</name>
    <dbReference type="NCBI Taxonomy" id="160502"/>
    <lineage>
        <taxon>Eukaryota</taxon>
        <taxon>Fungi</taxon>
        <taxon>Fungi incertae sedis</taxon>
        <taxon>Mucoromycota</taxon>
        <taxon>Glomeromycotina</taxon>
        <taxon>Glomeromycetes</taxon>
        <taxon>Diversisporales</taxon>
        <taxon>Gigasporaceae</taxon>
        <taxon>Racocetra</taxon>
    </lineage>
</organism>
<keyword evidence="2" id="KW-1185">Reference proteome</keyword>
<accession>A0ACA9SMJ8</accession>
<proteinExistence type="predicted"/>
<feature type="non-terminal residue" evidence="1">
    <location>
        <position position="52"/>
    </location>
</feature>
<comment type="caution">
    <text evidence="1">The sequence shown here is derived from an EMBL/GenBank/DDBJ whole genome shotgun (WGS) entry which is preliminary data.</text>
</comment>
<evidence type="ECO:0000313" key="2">
    <source>
        <dbReference type="Proteomes" id="UP000789920"/>
    </source>
</evidence>
<reference evidence="1" key="1">
    <citation type="submission" date="2021-06" db="EMBL/GenBank/DDBJ databases">
        <authorList>
            <person name="Kallberg Y."/>
            <person name="Tangrot J."/>
            <person name="Rosling A."/>
        </authorList>
    </citation>
    <scope>NUCLEOTIDE SEQUENCE</scope>
    <source>
        <strain evidence="1">MA461A</strain>
    </source>
</reference>